<comment type="caution">
    <text evidence="2">The sequence shown here is derived from an EMBL/GenBank/DDBJ whole genome shotgun (WGS) entry which is preliminary data.</text>
</comment>
<dbReference type="Gene3D" id="3.30.450.20">
    <property type="entry name" value="PAS domain"/>
    <property type="match status" value="1"/>
</dbReference>
<dbReference type="SUPFAM" id="SSF55785">
    <property type="entry name" value="PYP-like sensor domain (PAS domain)"/>
    <property type="match status" value="1"/>
</dbReference>
<evidence type="ECO:0000313" key="3">
    <source>
        <dbReference type="Proteomes" id="UP001140074"/>
    </source>
</evidence>
<reference evidence="2" key="1">
    <citation type="submission" date="2022-07" db="EMBL/GenBank/DDBJ databases">
        <title>Phylogenomic reconstructions and comparative analyses of Kickxellomycotina fungi.</title>
        <authorList>
            <person name="Reynolds N.K."/>
            <person name="Stajich J.E."/>
            <person name="Barry K."/>
            <person name="Grigoriev I.V."/>
            <person name="Crous P."/>
            <person name="Smith M.E."/>
        </authorList>
    </citation>
    <scope>NUCLEOTIDE SEQUENCE</scope>
    <source>
        <strain evidence="2">RSA 476</strain>
    </source>
</reference>
<sequence>MSDTSDFSGQFTRAFIGIHDKTPDMRIIYVTSSIRDILGFEPSEAVGQTALWFIENGNAEDYREHFGSHTDEDNVLITQVYVRTSSGVPVYVKLVNFSCDNLAFNVCFLSSETLPTRVERSPLRVEQVHSGGVSEQMMSRQHSLLTAHRERNRRATVLSGNRSARACLTLEFIGGCTEDSPMGPRVLFASNSFDRIINIDACDVQGIPFLLLVASEDVAKAGRFLDNIKTASTVLIEHLLLLADPLAELTNGEQREPKTVAVEIMAAGADSGAVMLCQLARQPLCSGICELSDGYMSLEDIISSDPETSDIADVWGRV</sequence>
<protein>
    <recommendedName>
        <fullName evidence="1">PAS domain-containing protein</fullName>
    </recommendedName>
</protein>
<dbReference type="AlphaFoldDB" id="A0A9W8IUP8"/>
<name>A0A9W8IUP8_9FUNG</name>
<dbReference type="InterPro" id="IPR035965">
    <property type="entry name" value="PAS-like_dom_sf"/>
</dbReference>
<dbReference type="EMBL" id="JANBUY010000037">
    <property type="protein sequence ID" value="KAJ2866474.1"/>
    <property type="molecule type" value="Genomic_DNA"/>
</dbReference>
<dbReference type="PROSITE" id="PS50112">
    <property type="entry name" value="PAS"/>
    <property type="match status" value="1"/>
</dbReference>
<accession>A0A9W8IUP8</accession>
<keyword evidence="3" id="KW-1185">Reference proteome</keyword>
<dbReference type="InterPro" id="IPR000014">
    <property type="entry name" value="PAS"/>
</dbReference>
<evidence type="ECO:0000259" key="1">
    <source>
        <dbReference type="PROSITE" id="PS50112"/>
    </source>
</evidence>
<dbReference type="Pfam" id="PF13426">
    <property type="entry name" value="PAS_9"/>
    <property type="match status" value="1"/>
</dbReference>
<gene>
    <name evidence="2" type="ORF">GGH94_001515</name>
</gene>
<evidence type="ECO:0000313" key="2">
    <source>
        <dbReference type="EMBL" id="KAJ2866474.1"/>
    </source>
</evidence>
<feature type="domain" description="PAS" evidence="1">
    <location>
        <begin position="24"/>
        <end position="51"/>
    </location>
</feature>
<dbReference type="Proteomes" id="UP001140074">
    <property type="component" value="Unassembled WGS sequence"/>
</dbReference>
<proteinExistence type="predicted"/>
<organism evidence="2 3">
    <name type="scientific">Coemansia aciculifera</name>
    <dbReference type="NCBI Taxonomy" id="417176"/>
    <lineage>
        <taxon>Eukaryota</taxon>
        <taxon>Fungi</taxon>
        <taxon>Fungi incertae sedis</taxon>
        <taxon>Zoopagomycota</taxon>
        <taxon>Kickxellomycotina</taxon>
        <taxon>Kickxellomycetes</taxon>
        <taxon>Kickxellales</taxon>
        <taxon>Kickxellaceae</taxon>
        <taxon>Coemansia</taxon>
    </lineage>
</organism>